<dbReference type="EMBL" id="MQTW01000147">
    <property type="protein sequence ID" value="RYC83590.1"/>
    <property type="molecule type" value="Genomic_DNA"/>
</dbReference>
<evidence type="ECO:0000313" key="1">
    <source>
        <dbReference type="EMBL" id="RYC83590.1"/>
    </source>
</evidence>
<name>A0A4Q2VAB1_FUSOX</name>
<reference evidence="1 2" key="1">
    <citation type="submission" date="2016-12" db="EMBL/GenBank/DDBJ databases">
        <title>Draft genome sequence of Fusarium oxysporum causing rot on Narcissus.</title>
        <authorList>
            <person name="Armitage A.D."/>
            <person name="Taylor A."/>
            <person name="Clarkson J.P."/>
            <person name="Harrison R.J."/>
            <person name="Jackson A.C."/>
        </authorList>
    </citation>
    <scope>NUCLEOTIDE SEQUENCE [LARGE SCALE GENOMIC DNA]</scope>
    <source>
        <strain evidence="1 2">N139</strain>
    </source>
</reference>
<protein>
    <submittedName>
        <fullName evidence="1">Uncharacterized protein</fullName>
    </submittedName>
</protein>
<dbReference type="AlphaFoldDB" id="A0A4Q2VAB1"/>
<proteinExistence type="predicted"/>
<gene>
    <name evidence="1" type="ORF">BFJ63_vAg13537</name>
</gene>
<sequence length="66" mass="7045">MLTQAISAPARRIGAFITAIAKAKQSVAEGGSLAYAVEQCPLRGRIIKLETANGWSPYPLFVESPK</sequence>
<organism evidence="1 2">
    <name type="scientific">Fusarium oxysporum f. sp. narcissi</name>
    <dbReference type="NCBI Taxonomy" id="451672"/>
    <lineage>
        <taxon>Eukaryota</taxon>
        <taxon>Fungi</taxon>
        <taxon>Dikarya</taxon>
        <taxon>Ascomycota</taxon>
        <taxon>Pezizomycotina</taxon>
        <taxon>Sordariomycetes</taxon>
        <taxon>Hypocreomycetidae</taxon>
        <taxon>Hypocreales</taxon>
        <taxon>Nectriaceae</taxon>
        <taxon>Fusarium</taxon>
        <taxon>Fusarium oxysporum species complex</taxon>
    </lineage>
</organism>
<evidence type="ECO:0000313" key="2">
    <source>
        <dbReference type="Proteomes" id="UP000290540"/>
    </source>
</evidence>
<comment type="caution">
    <text evidence="1">The sequence shown here is derived from an EMBL/GenBank/DDBJ whole genome shotgun (WGS) entry which is preliminary data.</text>
</comment>
<dbReference type="Proteomes" id="UP000290540">
    <property type="component" value="Unassembled WGS sequence"/>
</dbReference>
<accession>A0A4Q2VAB1</accession>